<dbReference type="Proteomes" id="UP001566132">
    <property type="component" value="Unassembled WGS sequence"/>
</dbReference>
<evidence type="ECO:0000313" key="1">
    <source>
        <dbReference type="EMBL" id="KAL1488406.1"/>
    </source>
</evidence>
<organism evidence="1 2">
    <name type="scientific">Hypothenemus hampei</name>
    <name type="common">Coffee berry borer</name>
    <dbReference type="NCBI Taxonomy" id="57062"/>
    <lineage>
        <taxon>Eukaryota</taxon>
        <taxon>Metazoa</taxon>
        <taxon>Ecdysozoa</taxon>
        <taxon>Arthropoda</taxon>
        <taxon>Hexapoda</taxon>
        <taxon>Insecta</taxon>
        <taxon>Pterygota</taxon>
        <taxon>Neoptera</taxon>
        <taxon>Endopterygota</taxon>
        <taxon>Coleoptera</taxon>
        <taxon>Polyphaga</taxon>
        <taxon>Cucujiformia</taxon>
        <taxon>Curculionidae</taxon>
        <taxon>Scolytinae</taxon>
        <taxon>Hypothenemus</taxon>
    </lineage>
</organism>
<accession>A0ABD1E163</accession>
<dbReference type="AlphaFoldDB" id="A0ABD1E163"/>
<proteinExistence type="predicted"/>
<keyword evidence="2" id="KW-1185">Reference proteome</keyword>
<comment type="caution">
    <text evidence="1">The sequence shown here is derived from an EMBL/GenBank/DDBJ whole genome shotgun (WGS) entry which is preliminary data.</text>
</comment>
<evidence type="ECO:0000313" key="2">
    <source>
        <dbReference type="Proteomes" id="UP001566132"/>
    </source>
</evidence>
<gene>
    <name evidence="1" type="ORF">ABEB36_014880</name>
</gene>
<name>A0ABD1E163_HYPHA</name>
<dbReference type="EMBL" id="JBDJPC010000014">
    <property type="protein sequence ID" value="KAL1488406.1"/>
    <property type="molecule type" value="Genomic_DNA"/>
</dbReference>
<reference evidence="1 2" key="1">
    <citation type="submission" date="2024-05" db="EMBL/GenBank/DDBJ databases">
        <title>Genetic variation in Jamaican populations of the coffee berry borer (Hypothenemus hampei).</title>
        <authorList>
            <person name="Errbii M."/>
            <person name="Myrie A."/>
        </authorList>
    </citation>
    <scope>NUCLEOTIDE SEQUENCE [LARGE SCALE GENOMIC DNA]</scope>
    <source>
        <strain evidence="1">JA-Hopewell-2020-01-JO</strain>
        <tissue evidence="1">Whole body</tissue>
    </source>
</reference>
<sequence>MNINMFNSLLSLATEIRCSCKTLFQSFLNTDVYALLQKYFGLNWREIQNENLTFYKNTIDNNIIDWENLVGEDEDVDEPMAIEEDNGFRIYAIFSYQIINY</sequence>
<protein>
    <submittedName>
        <fullName evidence="1">Uncharacterized protein</fullName>
    </submittedName>
</protein>